<reference evidence="3 4" key="1">
    <citation type="submission" date="2013-07" db="EMBL/GenBank/DDBJ databases">
        <title>Comparative Genomic and Metabolomic Analysis of Twelve Strains of Pseudoalteromonas luteoviolacea.</title>
        <authorList>
            <person name="Vynne N.G."/>
            <person name="Mansson M."/>
            <person name="Gram L."/>
        </authorList>
    </citation>
    <scope>NUCLEOTIDE SEQUENCE [LARGE SCALE GENOMIC DNA]</scope>
    <source>
        <strain evidence="3 4">S4060-1</strain>
    </source>
</reference>
<organism evidence="3 4">
    <name type="scientific">Pseudoalteromonas luteoviolacea S4060-1</name>
    <dbReference type="NCBI Taxonomy" id="1365257"/>
    <lineage>
        <taxon>Bacteria</taxon>
        <taxon>Pseudomonadati</taxon>
        <taxon>Pseudomonadota</taxon>
        <taxon>Gammaproteobacteria</taxon>
        <taxon>Alteromonadales</taxon>
        <taxon>Pseudoalteromonadaceae</taxon>
        <taxon>Pseudoalteromonas</taxon>
    </lineage>
</organism>
<evidence type="ECO:0000256" key="1">
    <source>
        <dbReference type="ARBA" id="ARBA00009277"/>
    </source>
</evidence>
<dbReference type="PROSITE" id="PS50994">
    <property type="entry name" value="INTEGRASE"/>
    <property type="match status" value="1"/>
</dbReference>
<dbReference type="InterPro" id="IPR012337">
    <property type="entry name" value="RNaseH-like_sf"/>
</dbReference>
<proteinExistence type="inferred from homology"/>
<dbReference type="Gene3D" id="3.30.420.10">
    <property type="entry name" value="Ribonuclease H-like superfamily/Ribonuclease H"/>
    <property type="match status" value="1"/>
</dbReference>
<comment type="caution">
    <text evidence="3">The sequence shown here is derived from an EMBL/GenBank/DDBJ whole genome shotgun (WGS) entry which is preliminary data.</text>
</comment>
<dbReference type="InterPro" id="IPR054353">
    <property type="entry name" value="IstA-like_C"/>
</dbReference>
<dbReference type="SUPFAM" id="SSF53098">
    <property type="entry name" value="Ribonuclease H-like"/>
    <property type="match status" value="1"/>
</dbReference>
<dbReference type="GO" id="GO:0003676">
    <property type="term" value="F:nucleic acid binding"/>
    <property type="evidence" value="ECO:0007669"/>
    <property type="project" value="InterPro"/>
</dbReference>
<dbReference type="PANTHER" id="PTHR35004">
    <property type="entry name" value="TRANSPOSASE RV3428C-RELATED"/>
    <property type="match status" value="1"/>
</dbReference>
<dbReference type="Proteomes" id="UP000076661">
    <property type="component" value="Unassembled WGS sequence"/>
</dbReference>
<evidence type="ECO:0000313" key="3">
    <source>
        <dbReference type="EMBL" id="KZN70328.1"/>
    </source>
</evidence>
<dbReference type="Pfam" id="PF22483">
    <property type="entry name" value="Mu-transpos_C_2"/>
    <property type="match status" value="1"/>
</dbReference>
<accession>A0A167PBT5</accession>
<name>A0A167PBT5_9GAMM</name>
<dbReference type="AlphaFoldDB" id="A0A167PBT5"/>
<feature type="domain" description="Integrase catalytic" evidence="2">
    <location>
        <begin position="132"/>
        <end position="326"/>
    </location>
</feature>
<evidence type="ECO:0000313" key="4">
    <source>
        <dbReference type="Proteomes" id="UP000076661"/>
    </source>
</evidence>
<dbReference type="InterPro" id="IPR001584">
    <property type="entry name" value="Integrase_cat-core"/>
</dbReference>
<dbReference type="EMBL" id="AUXX01000001">
    <property type="protein sequence ID" value="KZN70328.1"/>
    <property type="molecule type" value="Genomic_DNA"/>
</dbReference>
<dbReference type="NCBIfam" id="NF033546">
    <property type="entry name" value="transpos_IS21"/>
    <property type="match status" value="1"/>
</dbReference>
<dbReference type="GO" id="GO:0015074">
    <property type="term" value="P:DNA integration"/>
    <property type="evidence" value="ECO:0007669"/>
    <property type="project" value="InterPro"/>
</dbReference>
<dbReference type="PATRIC" id="fig|1365257.3.peg.12"/>
<protein>
    <recommendedName>
        <fullName evidence="2">Integrase catalytic domain-containing protein</fullName>
    </recommendedName>
</protein>
<dbReference type="InterPro" id="IPR036397">
    <property type="entry name" value="RNaseH_sf"/>
</dbReference>
<gene>
    <name evidence="3" type="ORF">N478_00060</name>
</gene>
<dbReference type="PANTHER" id="PTHR35004:SF8">
    <property type="entry name" value="TRANSPOSASE RV3428C-RELATED"/>
    <property type="match status" value="1"/>
</dbReference>
<evidence type="ECO:0000259" key="2">
    <source>
        <dbReference type="PROSITE" id="PS50994"/>
    </source>
</evidence>
<comment type="similarity">
    <text evidence="1">Belongs to the transposase IS21/IS408/IS1162 family.</text>
</comment>
<sequence length="513" mass="58923">MNSVTRVRELLRIRSKTNFSNRKLAEMLGCSHQTVGRDLKLLNQLSLTHEQVARHDDDELTLLLAPCAPLAMQKKRLPDFAVWVKALTKKHQTIYNLIALYTREDPATAYAPSTLYQHFKEYLKTTKLEALLEHRPGEEAQFDFCGQIIWLSPYNSARKVRYSVFVGVLCHSKYFLAFATPAQTTNDWIAGTKAFFNYIGGVPTIGIPDNPKAVTVKPRPNLKLNLKYAAFAEHYGFVAMPARPGEPRDKGIVEGTVKFVTERVLVNMQSLVFRTLNEVNSYLRKECDKLNRLKFQKSTYSRYDLFKNGDKPTLNPLPLEPFIAIEQAFICTIPSNYRVVFDEHFYSVPWQWAHKRAEVEATRKHITIRHGNKRPIVHKRSFEKGKETFVHSHLHPKHQAVVRLPLSEFVRWAETIGEHTTFFIEQLFLGKSDKDLIANQSAKVVQSLAKKYSIKEMECATKFCNTYEKFTPTALKGALSSRIYEEWSTDAPLVGMHKNVLGAEHYQNEGRKS</sequence>